<sequence length="97" mass="11375">MKFEEWISAKSTEEAEEYRKRFKMAISNSIRRRILALLNESEKSLEELKKELKIDEKLLKFHLDTLEKASCITVGDKISLTDEGRVLAEIVKKKTKF</sequence>
<dbReference type="Proteomes" id="UP000002613">
    <property type="component" value="Chromosome"/>
</dbReference>
<protein>
    <submittedName>
        <fullName evidence="3">Arsenical resistance operon repressor, putative</fullName>
    </submittedName>
</protein>
<dbReference type="Pfam" id="PF01022">
    <property type="entry name" value="HTH_5"/>
    <property type="match status" value="1"/>
</dbReference>
<dbReference type="KEGG" id="fpl:Ferp_0255"/>
<proteinExistence type="predicted"/>
<keyword evidence="1" id="KW-0175">Coiled coil</keyword>
<evidence type="ECO:0000259" key="2">
    <source>
        <dbReference type="Pfam" id="PF01022"/>
    </source>
</evidence>
<dbReference type="Gene3D" id="1.10.10.10">
    <property type="entry name" value="Winged helix-like DNA-binding domain superfamily/Winged helix DNA-binding domain"/>
    <property type="match status" value="1"/>
</dbReference>
<dbReference type="AlphaFoldDB" id="D3S1Y0"/>
<dbReference type="InterPro" id="IPR036390">
    <property type="entry name" value="WH_DNA-bd_sf"/>
</dbReference>
<dbReference type="RefSeq" id="WP_012964784.1">
    <property type="nucleotide sequence ID" value="NC_013849.1"/>
</dbReference>
<feature type="domain" description="HTH arsR-type" evidence="2">
    <location>
        <begin position="29"/>
        <end position="69"/>
    </location>
</feature>
<dbReference type="OrthoDB" id="381064at2157"/>
<dbReference type="PaxDb" id="589924-Ferp_0255"/>
<feature type="coiled-coil region" evidence="1">
    <location>
        <begin position="31"/>
        <end position="65"/>
    </location>
</feature>
<reference evidence="3 4" key="2">
    <citation type="journal article" date="2011" name="Stand. Genomic Sci.">
        <title>Complete genome sequence of Ferroglobus placidus AEDII12DO.</title>
        <authorList>
            <person name="Anderson I."/>
            <person name="Risso C."/>
            <person name="Holmes D."/>
            <person name="Lucas S."/>
            <person name="Copeland A."/>
            <person name="Lapidus A."/>
            <person name="Cheng J.F."/>
            <person name="Bruce D."/>
            <person name="Goodwin L."/>
            <person name="Pitluck S."/>
            <person name="Saunders E."/>
            <person name="Brettin T."/>
            <person name="Detter J.C."/>
            <person name="Han C."/>
            <person name="Tapia R."/>
            <person name="Larimer F."/>
            <person name="Land M."/>
            <person name="Hauser L."/>
            <person name="Woyke T."/>
            <person name="Lovley D."/>
            <person name="Kyrpides N."/>
            <person name="Ivanova N."/>
        </authorList>
    </citation>
    <scope>NUCLEOTIDE SEQUENCE [LARGE SCALE GENOMIC DNA]</scope>
    <source>
        <strain evidence="4">DSM 10642 / AEDII12DO</strain>
    </source>
</reference>
<organism evidence="3 4">
    <name type="scientific">Ferroglobus placidus (strain DSM 10642 / AEDII12DO)</name>
    <dbReference type="NCBI Taxonomy" id="589924"/>
    <lineage>
        <taxon>Archaea</taxon>
        <taxon>Methanobacteriati</taxon>
        <taxon>Methanobacteriota</taxon>
        <taxon>Archaeoglobi</taxon>
        <taxon>Archaeoglobales</taxon>
        <taxon>Archaeoglobaceae</taxon>
        <taxon>Ferroglobus</taxon>
    </lineage>
</organism>
<evidence type="ECO:0000256" key="1">
    <source>
        <dbReference type="SAM" id="Coils"/>
    </source>
</evidence>
<evidence type="ECO:0000313" key="3">
    <source>
        <dbReference type="EMBL" id="ADC64437.1"/>
    </source>
</evidence>
<keyword evidence="4" id="KW-1185">Reference proteome</keyword>
<dbReference type="InterPro" id="IPR036388">
    <property type="entry name" value="WH-like_DNA-bd_sf"/>
</dbReference>
<dbReference type="GeneID" id="8777751"/>
<accession>D3S1Y0</accession>
<dbReference type="EMBL" id="CP001899">
    <property type="protein sequence ID" value="ADC64437.1"/>
    <property type="molecule type" value="Genomic_DNA"/>
</dbReference>
<evidence type="ECO:0000313" key="4">
    <source>
        <dbReference type="Proteomes" id="UP000002613"/>
    </source>
</evidence>
<name>D3S1Y0_FERPA</name>
<gene>
    <name evidence="3" type="ordered locus">Ferp_0255</name>
</gene>
<dbReference type="HOGENOM" id="CLU_183476_0_0_2"/>
<dbReference type="STRING" id="589924.Ferp_0255"/>
<dbReference type="InterPro" id="IPR011991">
    <property type="entry name" value="ArsR-like_HTH"/>
</dbReference>
<dbReference type="SUPFAM" id="SSF46785">
    <property type="entry name" value="Winged helix' DNA-binding domain"/>
    <property type="match status" value="1"/>
</dbReference>
<dbReference type="InterPro" id="IPR001845">
    <property type="entry name" value="HTH_ArsR_DNA-bd_dom"/>
</dbReference>
<dbReference type="eggNOG" id="arCOG01680">
    <property type="taxonomic scope" value="Archaea"/>
</dbReference>
<dbReference type="CDD" id="cd00090">
    <property type="entry name" value="HTH_ARSR"/>
    <property type="match status" value="1"/>
</dbReference>
<dbReference type="GO" id="GO:0003700">
    <property type="term" value="F:DNA-binding transcription factor activity"/>
    <property type="evidence" value="ECO:0007669"/>
    <property type="project" value="InterPro"/>
</dbReference>
<reference evidence="4" key="1">
    <citation type="submission" date="2010-02" db="EMBL/GenBank/DDBJ databases">
        <title>Complete sequence of Ferroglobus placidus DSM 10642.</title>
        <authorList>
            <consortium name="US DOE Joint Genome Institute"/>
            <person name="Lucas S."/>
            <person name="Copeland A."/>
            <person name="Lapidus A."/>
            <person name="Cheng J.-F."/>
            <person name="Bruce D."/>
            <person name="Goodwin L."/>
            <person name="Pitluck S."/>
            <person name="Saunders E."/>
            <person name="Brettin T."/>
            <person name="Detter J.C."/>
            <person name="Han C."/>
            <person name="Tapia R."/>
            <person name="Larimer F."/>
            <person name="Land M."/>
            <person name="Hauser L."/>
            <person name="Kyrpides N."/>
            <person name="Ivanova N."/>
            <person name="Holmes D."/>
            <person name="Lovley D."/>
            <person name="Kyrpides N."/>
            <person name="Anderson I.J."/>
            <person name="Woyke T."/>
        </authorList>
    </citation>
    <scope>NUCLEOTIDE SEQUENCE [LARGE SCALE GENOMIC DNA]</scope>
    <source>
        <strain evidence="4">DSM 10642 / AEDII12DO</strain>
    </source>
</reference>